<dbReference type="PROSITE" id="PS50014">
    <property type="entry name" value="BROMODOMAIN_2"/>
    <property type="match status" value="1"/>
</dbReference>
<dbReference type="InterPro" id="IPR001487">
    <property type="entry name" value="Bromodomain"/>
</dbReference>
<feature type="region of interest" description="Disordered" evidence="3">
    <location>
        <begin position="1"/>
        <end position="24"/>
    </location>
</feature>
<evidence type="ECO:0000256" key="3">
    <source>
        <dbReference type="SAM" id="MobiDB-lite"/>
    </source>
</evidence>
<reference evidence="5 6" key="1">
    <citation type="journal article" date="2013" name="BMC Genomics">
        <title>The miniature genome of a carnivorous plant Genlisea aurea contains a low number of genes and short non-coding sequences.</title>
        <authorList>
            <person name="Leushkin E.V."/>
            <person name="Sutormin R.A."/>
            <person name="Nabieva E.R."/>
            <person name="Penin A.A."/>
            <person name="Kondrashov A.S."/>
            <person name="Logacheva M.D."/>
        </authorList>
    </citation>
    <scope>NUCLEOTIDE SEQUENCE [LARGE SCALE GENOMIC DNA]</scope>
</reference>
<feature type="domain" description="Bromo" evidence="4">
    <location>
        <begin position="78"/>
        <end position="148"/>
    </location>
</feature>
<dbReference type="InterPro" id="IPR036427">
    <property type="entry name" value="Bromodomain-like_sf"/>
</dbReference>
<accession>S8E736</accession>
<evidence type="ECO:0000259" key="4">
    <source>
        <dbReference type="PROSITE" id="PS50014"/>
    </source>
</evidence>
<gene>
    <name evidence="5" type="ORF">M569_06546</name>
</gene>
<evidence type="ECO:0000313" key="6">
    <source>
        <dbReference type="Proteomes" id="UP000015453"/>
    </source>
</evidence>
<evidence type="ECO:0000256" key="2">
    <source>
        <dbReference type="PROSITE-ProRule" id="PRU00035"/>
    </source>
</evidence>
<dbReference type="SUPFAM" id="SSF47370">
    <property type="entry name" value="Bromodomain"/>
    <property type="match status" value="1"/>
</dbReference>
<evidence type="ECO:0000256" key="1">
    <source>
        <dbReference type="ARBA" id="ARBA00023117"/>
    </source>
</evidence>
<dbReference type="PANTHER" id="PTHR15398:SF4">
    <property type="entry name" value="BROMODOMAIN-CONTAINING PROTEIN 8 ISOFORM X1"/>
    <property type="match status" value="1"/>
</dbReference>
<dbReference type="Gene3D" id="1.20.920.10">
    <property type="entry name" value="Bromodomain-like"/>
    <property type="match status" value="1"/>
</dbReference>
<feature type="non-terminal residue" evidence="5">
    <location>
        <position position="168"/>
    </location>
</feature>
<keyword evidence="6" id="KW-1185">Reference proteome</keyword>
<organism evidence="5 6">
    <name type="scientific">Genlisea aurea</name>
    <dbReference type="NCBI Taxonomy" id="192259"/>
    <lineage>
        <taxon>Eukaryota</taxon>
        <taxon>Viridiplantae</taxon>
        <taxon>Streptophyta</taxon>
        <taxon>Embryophyta</taxon>
        <taxon>Tracheophyta</taxon>
        <taxon>Spermatophyta</taxon>
        <taxon>Magnoliopsida</taxon>
        <taxon>eudicotyledons</taxon>
        <taxon>Gunneridae</taxon>
        <taxon>Pentapetalae</taxon>
        <taxon>asterids</taxon>
        <taxon>lamiids</taxon>
        <taxon>Lamiales</taxon>
        <taxon>Lentibulariaceae</taxon>
        <taxon>Genlisea</taxon>
    </lineage>
</organism>
<dbReference type="SMART" id="SM00297">
    <property type="entry name" value="BROMO"/>
    <property type="match status" value="1"/>
</dbReference>
<sequence length="168" mass="19003">KKKRGLRRRKNHNPGIQGKGENDRNKLLSDILSCTTLQETSAVDSEDTAVNYSDNPKCRGGSTSLRRNNLIDTYEAISSSKPAMVFRHRMDSQKRARYRKMIKQHMDMGSIGSKLAEESITSAKQLFHDLLLLANNAVVFYSSETREHKSAVALRCLVMKEYKQHCGG</sequence>
<dbReference type="CDD" id="cd04369">
    <property type="entry name" value="Bromodomain"/>
    <property type="match status" value="1"/>
</dbReference>
<name>S8E736_9LAMI</name>
<dbReference type="OrthoDB" id="1742084at2759"/>
<feature type="non-terminal residue" evidence="5">
    <location>
        <position position="1"/>
    </location>
</feature>
<evidence type="ECO:0000313" key="5">
    <source>
        <dbReference type="EMBL" id="EPS68227.1"/>
    </source>
</evidence>
<keyword evidence="1 2" id="KW-0103">Bromodomain</keyword>
<dbReference type="GO" id="GO:0035267">
    <property type="term" value="C:NuA4 histone acetyltransferase complex"/>
    <property type="evidence" value="ECO:0007669"/>
    <property type="project" value="TreeGrafter"/>
</dbReference>
<dbReference type="Proteomes" id="UP000015453">
    <property type="component" value="Unassembled WGS sequence"/>
</dbReference>
<dbReference type="EMBL" id="AUSU01002708">
    <property type="protein sequence ID" value="EPS68227.1"/>
    <property type="molecule type" value="Genomic_DNA"/>
</dbReference>
<feature type="compositionally biased region" description="Basic residues" evidence="3">
    <location>
        <begin position="1"/>
        <end position="12"/>
    </location>
</feature>
<dbReference type="Pfam" id="PF00439">
    <property type="entry name" value="Bromodomain"/>
    <property type="match status" value="1"/>
</dbReference>
<comment type="caution">
    <text evidence="5">The sequence shown here is derived from an EMBL/GenBank/DDBJ whole genome shotgun (WGS) entry which is preliminary data.</text>
</comment>
<protein>
    <recommendedName>
        <fullName evidence="4">Bromo domain-containing protein</fullName>
    </recommendedName>
</protein>
<dbReference type="AlphaFoldDB" id="S8E736"/>
<proteinExistence type="predicted"/>
<dbReference type="PANTHER" id="PTHR15398">
    <property type="entry name" value="BROMODOMAIN-CONTAINING PROTEIN 8"/>
    <property type="match status" value="1"/>
</dbReference>